<keyword evidence="6" id="KW-0804">Transcription</keyword>
<evidence type="ECO:0000256" key="2">
    <source>
        <dbReference type="ARBA" id="ARBA00022723"/>
    </source>
</evidence>
<keyword evidence="12" id="KW-1185">Reference proteome</keyword>
<evidence type="ECO:0000313" key="11">
    <source>
        <dbReference type="EMBL" id="KAF9923331.1"/>
    </source>
</evidence>
<dbReference type="PROSITE" id="PS50157">
    <property type="entry name" value="ZINC_FINGER_C2H2_2"/>
    <property type="match status" value="2"/>
</dbReference>
<evidence type="ECO:0000256" key="9">
    <source>
        <dbReference type="SAM" id="MobiDB-lite"/>
    </source>
</evidence>
<evidence type="ECO:0000256" key="6">
    <source>
        <dbReference type="ARBA" id="ARBA00023163"/>
    </source>
</evidence>
<feature type="domain" description="C2H2-type" evidence="10">
    <location>
        <begin position="255"/>
        <end position="284"/>
    </location>
</feature>
<comment type="caution">
    <text evidence="11">The sequence shown here is derived from an EMBL/GenBank/DDBJ whole genome shotgun (WGS) entry which is preliminary data.</text>
</comment>
<reference evidence="11" key="1">
    <citation type="journal article" date="2020" name="Fungal Divers.">
        <title>Resolving the Mortierellaceae phylogeny through synthesis of multi-gene phylogenetics and phylogenomics.</title>
        <authorList>
            <person name="Vandepol N."/>
            <person name="Liber J."/>
            <person name="Desiro A."/>
            <person name="Na H."/>
            <person name="Kennedy M."/>
            <person name="Barry K."/>
            <person name="Grigoriev I.V."/>
            <person name="Miller A.N."/>
            <person name="O'Donnell K."/>
            <person name="Stajich J.E."/>
            <person name="Bonito G."/>
        </authorList>
    </citation>
    <scope>NUCLEOTIDE SEQUENCE</scope>
    <source>
        <strain evidence="11">MES-2147</strain>
    </source>
</reference>
<proteinExistence type="predicted"/>
<evidence type="ECO:0000256" key="1">
    <source>
        <dbReference type="ARBA" id="ARBA00004123"/>
    </source>
</evidence>
<dbReference type="InterPro" id="IPR013087">
    <property type="entry name" value="Znf_C2H2_type"/>
</dbReference>
<dbReference type="GO" id="GO:0008270">
    <property type="term" value="F:zinc ion binding"/>
    <property type="evidence" value="ECO:0007669"/>
    <property type="project" value="UniProtKB-KW"/>
</dbReference>
<feature type="domain" description="C2H2-type" evidence="10">
    <location>
        <begin position="156"/>
        <end position="185"/>
    </location>
</feature>
<gene>
    <name evidence="11" type="ORF">BGZ65_008951</name>
</gene>
<feature type="region of interest" description="Disordered" evidence="9">
    <location>
        <begin position="25"/>
        <end position="101"/>
    </location>
</feature>
<sequence>MSDGAPEDKEKILYSYSPSQVEAMELDVRLSSPASLSGEDIPMEDLTEARRHRQGRHSPEEHQWSENDSVDYDRGLESSDYFDPPRSDRSEARYSIHSSPEQQWNENEMIHDSASNALKQCNRKRTKKTSDCMEAECNGSVGASAGTDNNKAARKYPCSWANCFKVLATPKSLKDHEQIHRERGAGSRFRCTVENCGKVFGTTRCRRAHELRCKQVKSGKRQQCPVAGCELTFGSTDYVRRHVLDHEKGLVGVKFECDYEGCNSVLANPLTLQRHRQLHEEQTMGFKWICLVEGCGKKYSGSKQLTDHQGRIHKDLGANYTFPCPHKTCNGKFSCQREAYKHDECLKTALGTSNV</sequence>
<name>A0A9P6IJA3_9FUNG</name>
<protein>
    <recommendedName>
        <fullName evidence="10">C2H2-type domain-containing protein</fullName>
    </recommendedName>
</protein>
<evidence type="ECO:0000256" key="7">
    <source>
        <dbReference type="ARBA" id="ARBA00023242"/>
    </source>
</evidence>
<keyword evidence="5" id="KW-0805">Transcription regulation</keyword>
<dbReference type="Proteomes" id="UP000749646">
    <property type="component" value="Unassembled WGS sequence"/>
</dbReference>
<dbReference type="AlphaFoldDB" id="A0A9P6IJA3"/>
<dbReference type="GO" id="GO:0005634">
    <property type="term" value="C:nucleus"/>
    <property type="evidence" value="ECO:0007669"/>
    <property type="project" value="UniProtKB-SubCell"/>
</dbReference>
<evidence type="ECO:0000259" key="10">
    <source>
        <dbReference type="PROSITE" id="PS50157"/>
    </source>
</evidence>
<keyword evidence="3 8" id="KW-0863">Zinc-finger</keyword>
<dbReference type="OrthoDB" id="654211at2759"/>
<dbReference type="EMBL" id="JAAAHW010010719">
    <property type="protein sequence ID" value="KAF9923331.1"/>
    <property type="molecule type" value="Genomic_DNA"/>
</dbReference>
<evidence type="ECO:0000256" key="5">
    <source>
        <dbReference type="ARBA" id="ARBA00023015"/>
    </source>
</evidence>
<evidence type="ECO:0000313" key="12">
    <source>
        <dbReference type="Proteomes" id="UP000749646"/>
    </source>
</evidence>
<accession>A0A9P6IJA3</accession>
<organism evidence="11 12">
    <name type="scientific">Modicella reniformis</name>
    <dbReference type="NCBI Taxonomy" id="1440133"/>
    <lineage>
        <taxon>Eukaryota</taxon>
        <taxon>Fungi</taxon>
        <taxon>Fungi incertae sedis</taxon>
        <taxon>Mucoromycota</taxon>
        <taxon>Mortierellomycotina</taxon>
        <taxon>Mortierellomycetes</taxon>
        <taxon>Mortierellales</taxon>
        <taxon>Mortierellaceae</taxon>
        <taxon>Modicella</taxon>
    </lineage>
</organism>
<keyword evidence="7" id="KW-0539">Nucleus</keyword>
<keyword evidence="2" id="KW-0479">Metal-binding</keyword>
<dbReference type="InterPro" id="IPR051061">
    <property type="entry name" value="Zinc_finger_trans_reg"/>
</dbReference>
<comment type="subcellular location">
    <subcellularLocation>
        <location evidence="1">Nucleus</location>
    </subcellularLocation>
</comment>
<dbReference type="PANTHER" id="PTHR46179:SF13">
    <property type="entry name" value="C2H2-TYPE DOMAIN-CONTAINING PROTEIN"/>
    <property type="match status" value="1"/>
</dbReference>
<evidence type="ECO:0000256" key="3">
    <source>
        <dbReference type="ARBA" id="ARBA00022771"/>
    </source>
</evidence>
<dbReference type="SMART" id="SM00355">
    <property type="entry name" value="ZnF_C2H2"/>
    <property type="match status" value="5"/>
</dbReference>
<feature type="compositionally biased region" description="Basic and acidic residues" evidence="9">
    <location>
        <begin position="57"/>
        <end position="94"/>
    </location>
</feature>
<dbReference type="PROSITE" id="PS00028">
    <property type="entry name" value="ZINC_FINGER_C2H2_1"/>
    <property type="match status" value="3"/>
</dbReference>
<evidence type="ECO:0000256" key="4">
    <source>
        <dbReference type="ARBA" id="ARBA00022833"/>
    </source>
</evidence>
<dbReference type="Gene3D" id="3.30.160.60">
    <property type="entry name" value="Classic Zinc Finger"/>
    <property type="match status" value="2"/>
</dbReference>
<evidence type="ECO:0000256" key="8">
    <source>
        <dbReference type="PROSITE-ProRule" id="PRU00042"/>
    </source>
</evidence>
<dbReference type="GO" id="GO:0006357">
    <property type="term" value="P:regulation of transcription by RNA polymerase II"/>
    <property type="evidence" value="ECO:0007669"/>
    <property type="project" value="TreeGrafter"/>
</dbReference>
<dbReference type="PANTHER" id="PTHR46179">
    <property type="entry name" value="ZINC FINGER PROTEIN"/>
    <property type="match status" value="1"/>
</dbReference>
<keyword evidence="4" id="KW-0862">Zinc</keyword>